<dbReference type="AlphaFoldDB" id="A0A7J7KPM8"/>
<sequence length="326" mass="36697">MSRSLECIPENNVLQDTHKYSTTHLLDSQRLSPHQVLPPIHVVGEDDLPEMRQRAYSDPHRYSVSKKKTEERRESPLVKSKPLPVPPKEKHDPVNQSHILSQSTHKVQRKSLQKEVLDRKVTFRSPIAMPTSPISGQTGPTLSRRKISSTISNPSTPERKVLKNKKLTTKNASADAIIAHPSVAALKDCNRIRTYSLPSSLKERRELKKQSNTLQPLRVQDEMKSTVAYALVASPGRNRWPSPERNATSYINTDSSDSATPTDGRQSADSLETIELTSTNKLDQPSEAFKTILRDLKKSSHVDNDLYTITDPQEYFRRVANLEGPA</sequence>
<proteinExistence type="predicted"/>
<keyword evidence="3" id="KW-1185">Reference proteome</keyword>
<feature type="compositionally biased region" description="Polar residues" evidence="1">
    <location>
        <begin position="132"/>
        <end position="141"/>
    </location>
</feature>
<dbReference type="Proteomes" id="UP000593567">
    <property type="component" value="Unassembled WGS sequence"/>
</dbReference>
<feature type="compositionally biased region" description="Basic and acidic residues" evidence="1">
    <location>
        <begin position="51"/>
        <end position="76"/>
    </location>
</feature>
<feature type="region of interest" description="Disordered" evidence="1">
    <location>
        <begin position="127"/>
        <end position="157"/>
    </location>
</feature>
<gene>
    <name evidence="2" type="ORF">EB796_001551</name>
</gene>
<evidence type="ECO:0000256" key="1">
    <source>
        <dbReference type="SAM" id="MobiDB-lite"/>
    </source>
</evidence>
<feature type="compositionally biased region" description="Polar residues" evidence="1">
    <location>
        <begin position="245"/>
        <end position="269"/>
    </location>
</feature>
<feature type="region of interest" description="Disordered" evidence="1">
    <location>
        <begin position="51"/>
        <end position="113"/>
    </location>
</feature>
<protein>
    <submittedName>
        <fullName evidence="2">Uncharacterized protein</fullName>
    </submittedName>
</protein>
<dbReference type="EMBL" id="VXIV02000177">
    <property type="protein sequence ID" value="KAF6040140.1"/>
    <property type="molecule type" value="Genomic_DNA"/>
</dbReference>
<evidence type="ECO:0000313" key="3">
    <source>
        <dbReference type="Proteomes" id="UP000593567"/>
    </source>
</evidence>
<feature type="compositionally biased region" description="Polar residues" evidence="1">
    <location>
        <begin position="94"/>
        <end position="105"/>
    </location>
</feature>
<comment type="caution">
    <text evidence="2">The sequence shown here is derived from an EMBL/GenBank/DDBJ whole genome shotgun (WGS) entry which is preliminary data.</text>
</comment>
<feature type="region of interest" description="Disordered" evidence="1">
    <location>
        <begin position="235"/>
        <end position="269"/>
    </location>
</feature>
<evidence type="ECO:0000313" key="2">
    <source>
        <dbReference type="EMBL" id="KAF6040140.1"/>
    </source>
</evidence>
<accession>A0A7J7KPM8</accession>
<organism evidence="2 3">
    <name type="scientific">Bugula neritina</name>
    <name type="common">Brown bryozoan</name>
    <name type="synonym">Sertularia neritina</name>
    <dbReference type="NCBI Taxonomy" id="10212"/>
    <lineage>
        <taxon>Eukaryota</taxon>
        <taxon>Metazoa</taxon>
        <taxon>Spiralia</taxon>
        <taxon>Lophotrochozoa</taxon>
        <taxon>Bryozoa</taxon>
        <taxon>Gymnolaemata</taxon>
        <taxon>Cheilostomatida</taxon>
        <taxon>Flustrina</taxon>
        <taxon>Buguloidea</taxon>
        <taxon>Bugulidae</taxon>
        <taxon>Bugula</taxon>
    </lineage>
</organism>
<name>A0A7J7KPM8_BUGNE</name>
<reference evidence="2" key="1">
    <citation type="submission" date="2020-06" db="EMBL/GenBank/DDBJ databases">
        <title>Draft genome of Bugula neritina, a colonial animal packing powerful symbionts and potential medicines.</title>
        <authorList>
            <person name="Rayko M."/>
        </authorList>
    </citation>
    <scope>NUCLEOTIDE SEQUENCE [LARGE SCALE GENOMIC DNA]</scope>
    <source>
        <strain evidence="2">Kwan_BN1</strain>
    </source>
</reference>